<dbReference type="Proteomes" id="UP000011661">
    <property type="component" value="Unassembled WGS sequence"/>
</dbReference>
<keyword evidence="2" id="KW-1185">Reference proteome</keyword>
<evidence type="ECO:0000313" key="1">
    <source>
        <dbReference type="EMBL" id="ELY46658.1"/>
    </source>
</evidence>
<name>L9WEC5_9EURY</name>
<sequence>MDEDARRLRANLLQEYRMFGHHRNKGVTPCEPENQIGAGRTDEELDAELAELKAETDTEDY</sequence>
<protein>
    <submittedName>
        <fullName evidence="1">Uncharacterized protein</fullName>
    </submittedName>
</protein>
<gene>
    <name evidence="1" type="ORF">C495_06108</name>
</gene>
<dbReference type="PATRIC" id="fig|1230460.4.peg.1234"/>
<comment type="caution">
    <text evidence="1">The sequence shown here is derived from an EMBL/GenBank/DDBJ whole genome shotgun (WGS) entry which is preliminary data.</text>
</comment>
<dbReference type="RefSeq" id="WP_008160982.1">
    <property type="nucleotide sequence ID" value="NZ_AOHX01000029.1"/>
</dbReference>
<organism evidence="1 2">
    <name type="scientific">Natronorubrum sulfidifaciens JCM 14089</name>
    <dbReference type="NCBI Taxonomy" id="1230460"/>
    <lineage>
        <taxon>Archaea</taxon>
        <taxon>Methanobacteriati</taxon>
        <taxon>Methanobacteriota</taxon>
        <taxon>Stenosarchaea group</taxon>
        <taxon>Halobacteria</taxon>
        <taxon>Halobacteriales</taxon>
        <taxon>Natrialbaceae</taxon>
        <taxon>Natronorubrum</taxon>
    </lineage>
</organism>
<proteinExistence type="predicted"/>
<dbReference type="EMBL" id="AOHX01000029">
    <property type="protein sequence ID" value="ELY46658.1"/>
    <property type="molecule type" value="Genomic_DNA"/>
</dbReference>
<reference evidence="1 2" key="1">
    <citation type="journal article" date="2014" name="PLoS Genet.">
        <title>Phylogenetically driven sequencing of extremely halophilic archaea reveals strategies for static and dynamic osmo-response.</title>
        <authorList>
            <person name="Becker E.A."/>
            <person name="Seitzer P.M."/>
            <person name="Tritt A."/>
            <person name="Larsen D."/>
            <person name="Krusor M."/>
            <person name="Yao A.I."/>
            <person name="Wu D."/>
            <person name="Madern D."/>
            <person name="Eisen J.A."/>
            <person name="Darling A.E."/>
            <person name="Facciotti M.T."/>
        </authorList>
    </citation>
    <scope>NUCLEOTIDE SEQUENCE [LARGE SCALE GENOMIC DNA]</scope>
    <source>
        <strain evidence="1 2">JCM 14089</strain>
    </source>
</reference>
<accession>L9WEC5</accession>
<dbReference type="AlphaFoldDB" id="L9WEC5"/>
<evidence type="ECO:0000313" key="2">
    <source>
        <dbReference type="Proteomes" id="UP000011661"/>
    </source>
</evidence>
<dbReference type="STRING" id="1230460.C495_06108"/>